<evidence type="ECO:0000313" key="2">
    <source>
        <dbReference type="EMBL" id="KAK3932760.1"/>
    </source>
</evidence>
<proteinExistence type="predicted"/>
<dbReference type="EMBL" id="JAHWGI010001439">
    <property type="protein sequence ID" value="KAK3932760.1"/>
    <property type="molecule type" value="Genomic_DNA"/>
</dbReference>
<name>A0AAE1I628_9NEOP</name>
<gene>
    <name evidence="2" type="ORF">KUF71_002731</name>
</gene>
<sequence length="182" mass="21378">MTESRRRQLVHENPLLVDMFFSVRVDIYIKEVLQKKFLIDDFWFRIEYQHRGSPHVHGVAWLRGAPDVTNIHRASEEEGKQKIIDYLNELISTVHPNIAAQPDLIHPCRKTSKDIHNKEEDLAQLLNKGQRHTKFTEGYCLKKKNGVIQGRFHFPMDLEETTKIIINEKNEPEIILQGMIQD</sequence>
<dbReference type="Proteomes" id="UP001219518">
    <property type="component" value="Unassembled WGS sequence"/>
</dbReference>
<dbReference type="Pfam" id="PF14214">
    <property type="entry name" value="Helitron_like_N"/>
    <property type="match status" value="1"/>
</dbReference>
<reference evidence="2" key="2">
    <citation type="journal article" date="2023" name="BMC Genomics">
        <title>Pest status, molecular evolution, and epigenetic factors derived from the genome assembly of Frankliniella fusca, a thysanopteran phytovirus vector.</title>
        <authorList>
            <person name="Catto M.A."/>
            <person name="Labadie P.E."/>
            <person name="Jacobson A.L."/>
            <person name="Kennedy G.G."/>
            <person name="Srinivasan R."/>
            <person name="Hunt B.G."/>
        </authorList>
    </citation>
    <scope>NUCLEOTIDE SEQUENCE</scope>
    <source>
        <strain evidence="2">PL_HMW_Pooled</strain>
    </source>
</reference>
<evidence type="ECO:0000259" key="1">
    <source>
        <dbReference type="Pfam" id="PF14214"/>
    </source>
</evidence>
<dbReference type="InterPro" id="IPR025476">
    <property type="entry name" value="Helitron_helicase-like"/>
</dbReference>
<evidence type="ECO:0000313" key="3">
    <source>
        <dbReference type="Proteomes" id="UP001219518"/>
    </source>
</evidence>
<keyword evidence="3" id="KW-1185">Reference proteome</keyword>
<feature type="domain" description="Helitron helicase-like" evidence="1">
    <location>
        <begin position="6"/>
        <end position="59"/>
    </location>
</feature>
<reference evidence="2" key="1">
    <citation type="submission" date="2021-07" db="EMBL/GenBank/DDBJ databases">
        <authorList>
            <person name="Catto M.A."/>
            <person name="Jacobson A."/>
            <person name="Kennedy G."/>
            <person name="Labadie P."/>
            <person name="Hunt B.G."/>
            <person name="Srinivasan R."/>
        </authorList>
    </citation>
    <scope>NUCLEOTIDE SEQUENCE</scope>
    <source>
        <strain evidence="2">PL_HMW_Pooled</strain>
        <tissue evidence="2">Head</tissue>
    </source>
</reference>
<organism evidence="2 3">
    <name type="scientific">Frankliniella fusca</name>
    <dbReference type="NCBI Taxonomy" id="407009"/>
    <lineage>
        <taxon>Eukaryota</taxon>
        <taxon>Metazoa</taxon>
        <taxon>Ecdysozoa</taxon>
        <taxon>Arthropoda</taxon>
        <taxon>Hexapoda</taxon>
        <taxon>Insecta</taxon>
        <taxon>Pterygota</taxon>
        <taxon>Neoptera</taxon>
        <taxon>Paraneoptera</taxon>
        <taxon>Thysanoptera</taxon>
        <taxon>Terebrantia</taxon>
        <taxon>Thripoidea</taxon>
        <taxon>Thripidae</taxon>
        <taxon>Frankliniella</taxon>
    </lineage>
</organism>
<dbReference type="AlphaFoldDB" id="A0AAE1I628"/>
<comment type="caution">
    <text evidence="2">The sequence shown here is derived from an EMBL/GenBank/DDBJ whole genome shotgun (WGS) entry which is preliminary data.</text>
</comment>
<protein>
    <submittedName>
        <fullName evidence="2">2-dehydro-3-deoxyphosphooctonate aldolase</fullName>
    </submittedName>
</protein>
<accession>A0AAE1I628</accession>